<comment type="caution">
    <text evidence="3">The sequence shown here is derived from an EMBL/GenBank/DDBJ whole genome shotgun (WGS) entry which is preliminary data.</text>
</comment>
<evidence type="ECO:0000256" key="1">
    <source>
        <dbReference type="SAM" id="Phobius"/>
    </source>
</evidence>
<accession>A0A4R3MVR6</accession>
<dbReference type="Proteomes" id="UP000295717">
    <property type="component" value="Unassembled WGS sequence"/>
</dbReference>
<feature type="domain" description="Inner membrane protein YgaP-like transmembrane" evidence="2">
    <location>
        <begin position="36"/>
        <end position="94"/>
    </location>
</feature>
<keyword evidence="1" id="KW-0472">Membrane</keyword>
<evidence type="ECO:0000313" key="3">
    <source>
        <dbReference type="EMBL" id="TCT20285.1"/>
    </source>
</evidence>
<keyword evidence="1" id="KW-0812">Transmembrane</keyword>
<feature type="transmembrane region" description="Helical" evidence="1">
    <location>
        <begin position="45"/>
        <end position="63"/>
    </location>
</feature>
<dbReference type="EMBL" id="SMAO01000006">
    <property type="protein sequence ID" value="TCT20285.1"/>
    <property type="molecule type" value="Genomic_DNA"/>
</dbReference>
<name>A0A4R3MVR6_9GAMM</name>
<sequence>MIKSLTDRVGCFKVMKVPNPWGPLTHHWEKRLVNITKNIGTTDRAIRGVAGIALIALTVTGNLGPWGWIGIVPLATAILSWCPAYTLFGFKTCKD</sequence>
<gene>
    <name evidence="3" type="ORF">EDC35_106213</name>
</gene>
<dbReference type="AlphaFoldDB" id="A0A4R3MVR6"/>
<dbReference type="Pfam" id="PF11127">
    <property type="entry name" value="YgaP-like_TM"/>
    <property type="match status" value="1"/>
</dbReference>
<reference evidence="3 4" key="1">
    <citation type="submission" date="2019-03" db="EMBL/GenBank/DDBJ databases">
        <title>Genomic Encyclopedia of Type Strains, Phase IV (KMG-IV): sequencing the most valuable type-strain genomes for metagenomic binning, comparative biology and taxonomic classification.</title>
        <authorList>
            <person name="Goeker M."/>
        </authorList>
    </citation>
    <scope>NUCLEOTIDE SEQUENCE [LARGE SCALE GENOMIC DNA]</scope>
    <source>
        <strain evidence="3 4">DSM 13587</strain>
    </source>
</reference>
<evidence type="ECO:0000313" key="4">
    <source>
        <dbReference type="Proteomes" id="UP000295717"/>
    </source>
</evidence>
<feature type="transmembrane region" description="Helical" evidence="1">
    <location>
        <begin position="69"/>
        <end position="90"/>
    </location>
</feature>
<dbReference type="InterPro" id="IPR021309">
    <property type="entry name" value="YgaP-like_TM"/>
</dbReference>
<protein>
    <submittedName>
        <fullName evidence="3">DUF2892 family protein</fullName>
    </submittedName>
</protein>
<proteinExistence type="predicted"/>
<organism evidence="3 4">
    <name type="scientific">Thiobaca trueperi</name>
    <dbReference type="NCBI Taxonomy" id="127458"/>
    <lineage>
        <taxon>Bacteria</taxon>
        <taxon>Pseudomonadati</taxon>
        <taxon>Pseudomonadota</taxon>
        <taxon>Gammaproteobacteria</taxon>
        <taxon>Chromatiales</taxon>
        <taxon>Chromatiaceae</taxon>
        <taxon>Thiobaca</taxon>
    </lineage>
</organism>
<evidence type="ECO:0000259" key="2">
    <source>
        <dbReference type="Pfam" id="PF11127"/>
    </source>
</evidence>
<keyword evidence="1" id="KW-1133">Transmembrane helix</keyword>
<keyword evidence="4" id="KW-1185">Reference proteome</keyword>